<dbReference type="SMART" id="SM00855">
    <property type="entry name" value="PGAM"/>
    <property type="match status" value="1"/>
</dbReference>
<feature type="binding site" evidence="5">
    <location>
        <begin position="114"/>
        <end position="115"/>
    </location>
    <ligand>
        <name>substrate</name>
    </ligand>
</feature>
<comment type="pathway">
    <text evidence="5 6">Carbohydrate degradation; glycolysis; pyruvate from D-glyceraldehyde 3-phosphate: step 3/5.</text>
</comment>
<comment type="function">
    <text evidence="5 6">Catalyzes the interconversion of 2-phosphoglycerate and 3-phosphoglycerate.</text>
</comment>
<evidence type="ECO:0000313" key="8">
    <source>
        <dbReference type="Proteomes" id="UP001385389"/>
    </source>
</evidence>
<keyword evidence="8" id="KW-1185">Reference proteome</keyword>
<feature type="binding site" evidence="5">
    <location>
        <begin position="21"/>
        <end position="22"/>
    </location>
    <ligand>
        <name>substrate</name>
    </ligand>
</feature>
<feature type="binding site" evidence="5">
    <location>
        <begin position="183"/>
        <end position="184"/>
    </location>
    <ligand>
        <name>substrate</name>
    </ligand>
</feature>
<evidence type="ECO:0000256" key="4">
    <source>
        <dbReference type="ARBA" id="ARBA00023235"/>
    </source>
</evidence>
<feature type="active site" description="Proton donor/acceptor" evidence="5">
    <location>
        <position position="87"/>
    </location>
</feature>
<comment type="similarity">
    <text evidence="1 5">Belongs to the phosphoglycerate mutase family. BPG-dependent PGAM subfamily.</text>
</comment>
<organism evidence="7 8">
    <name type="scientific">Pseudodesulfovibrio methanolicus</name>
    <dbReference type="NCBI Taxonomy" id="3126690"/>
    <lineage>
        <taxon>Bacteria</taxon>
        <taxon>Pseudomonadati</taxon>
        <taxon>Thermodesulfobacteriota</taxon>
        <taxon>Desulfovibrionia</taxon>
        <taxon>Desulfovibrionales</taxon>
        <taxon>Desulfovibrionaceae</taxon>
    </lineage>
</organism>
<feature type="binding site" evidence="5">
    <location>
        <begin position="8"/>
        <end position="15"/>
    </location>
    <ligand>
        <name>substrate</name>
    </ligand>
</feature>
<name>A0ABZ2IZD1_9BACT</name>
<dbReference type="PIRSF" id="PIRSF000709">
    <property type="entry name" value="6PFK_2-Ptase"/>
    <property type="match status" value="1"/>
</dbReference>
<feature type="binding site" evidence="5">
    <location>
        <begin position="87"/>
        <end position="90"/>
    </location>
    <ligand>
        <name>substrate</name>
    </ligand>
</feature>
<dbReference type="NCBIfam" id="TIGR01258">
    <property type="entry name" value="pgm_1"/>
    <property type="match status" value="1"/>
</dbReference>
<dbReference type="RefSeq" id="WP_338667122.1">
    <property type="nucleotide sequence ID" value="NZ_CP146609.1"/>
</dbReference>
<evidence type="ECO:0000256" key="2">
    <source>
        <dbReference type="ARBA" id="ARBA00022432"/>
    </source>
</evidence>
<feature type="binding site" evidence="5">
    <location>
        <position position="98"/>
    </location>
    <ligand>
        <name>substrate</name>
    </ligand>
</feature>
<dbReference type="Proteomes" id="UP001385389">
    <property type="component" value="Chromosome"/>
</dbReference>
<dbReference type="EC" id="5.4.2.11" evidence="5 6"/>
<dbReference type="NCBIfam" id="NF010713">
    <property type="entry name" value="PRK14115.1"/>
    <property type="match status" value="1"/>
</dbReference>
<evidence type="ECO:0000256" key="3">
    <source>
        <dbReference type="ARBA" id="ARBA00023152"/>
    </source>
</evidence>
<dbReference type="EMBL" id="CP146609">
    <property type="protein sequence ID" value="WWX21465.1"/>
    <property type="molecule type" value="Genomic_DNA"/>
</dbReference>
<evidence type="ECO:0000256" key="6">
    <source>
        <dbReference type="RuleBase" id="RU004512"/>
    </source>
</evidence>
<dbReference type="SUPFAM" id="SSF53254">
    <property type="entry name" value="Phosphoglycerate mutase-like"/>
    <property type="match status" value="1"/>
</dbReference>
<evidence type="ECO:0000313" key="7">
    <source>
        <dbReference type="EMBL" id="WWX21465.1"/>
    </source>
</evidence>
<feature type="active site" description="Tele-phosphohistidine intermediate" evidence="5">
    <location>
        <position position="9"/>
    </location>
</feature>
<keyword evidence="2 5" id="KW-0312">Gluconeogenesis</keyword>
<accession>A0ABZ2IZD1</accession>
<evidence type="ECO:0000256" key="5">
    <source>
        <dbReference type="HAMAP-Rule" id="MF_01039"/>
    </source>
</evidence>
<comment type="catalytic activity">
    <reaction evidence="5 6">
        <text>(2R)-2-phosphoglycerate = (2R)-3-phosphoglycerate</text>
        <dbReference type="Rhea" id="RHEA:15901"/>
        <dbReference type="ChEBI" id="CHEBI:58272"/>
        <dbReference type="ChEBI" id="CHEBI:58289"/>
        <dbReference type="EC" id="5.4.2.11"/>
    </reaction>
</comment>
<reference evidence="7 8" key="1">
    <citation type="submission" date="2024-03" db="EMBL/GenBank/DDBJ databases">
        <title>Phenotype and Genome Characterization of a Sulfate-Reducing Bacterium Pseudodesulfovibrio sp. strain 5S69, isolated from Petroleum Reservoir in Tatarstan (Russia).</title>
        <authorList>
            <person name="Bidzhieva S.K."/>
            <person name="Kadnikov V."/>
            <person name="Tourova T.P."/>
            <person name="Samigullina S.R."/>
            <person name="Sokolova D.S."/>
            <person name="Poltaraus A.B."/>
            <person name="Avtukh A.N."/>
            <person name="Tereshina V.M."/>
            <person name="Mardanov A.V."/>
            <person name="Nazina T.N."/>
        </authorList>
    </citation>
    <scope>NUCLEOTIDE SEQUENCE [LARGE SCALE GENOMIC DNA]</scope>
    <source>
        <strain evidence="7 8">5S69</strain>
    </source>
</reference>
<keyword evidence="3 5" id="KW-0324">Glycolysis</keyword>
<dbReference type="GO" id="GO:0004619">
    <property type="term" value="F:phosphoglycerate mutase activity"/>
    <property type="evidence" value="ECO:0007669"/>
    <property type="project" value="UniProtKB-EC"/>
</dbReference>
<feature type="binding site" evidence="5">
    <location>
        <position position="60"/>
    </location>
    <ligand>
        <name>substrate</name>
    </ligand>
</feature>
<dbReference type="InterPro" id="IPR013078">
    <property type="entry name" value="His_Pase_superF_clade-1"/>
</dbReference>
<dbReference type="HAMAP" id="MF_01039">
    <property type="entry name" value="PGAM_GpmA"/>
    <property type="match status" value="1"/>
</dbReference>
<proteinExistence type="inferred from homology"/>
<sequence>MHKLVLIRHGQSEWNLENRFTGWTDVDLTSQGVREAVDGARLLKEEGFTFDVAHTSLLKRAIRTLWLVQDELDLMWLPVFKTWRLNERHYGALQGLNKAETAKKYGDDQVFVWRRSFDTSPPELEADDERFPGKDRRYADLAAEELPRCESLKLTIDRTMPYWFDSIAPQVRAGQKVLIVAHGNSLRGLVKFLDNMSDEAITKLNIPTGLPLVYELNDDLTPIRHYYLGDPEAAAKAAEAVANQAKGG</sequence>
<feature type="site" description="Transition state stabilizer" evidence="5">
    <location>
        <position position="182"/>
    </location>
</feature>
<dbReference type="InterPro" id="IPR001345">
    <property type="entry name" value="PG/BPGM_mutase_AS"/>
</dbReference>
<dbReference type="InterPro" id="IPR029033">
    <property type="entry name" value="His_PPase_superfam"/>
</dbReference>
<dbReference type="InterPro" id="IPR005952">
    <property type="entry name" value="Phosphogly_mut1"/>
</dbReference>
<dbReference type="Pfam" id="PF00300">
    <property type="entry name" value="His_Phos_1"/>
    <property type="match status" value="1"/>
</dbReference>
<dbReference type="Gene3D" id="3.40.50.1240">
    <property type="entry name" value="Phosphoglycerate mutase-like"/>
    <property type="match status" value="1"/>
</dbReference>
<dbReference type="PANTHER" id="PTHR11931">
    <property type="entry name" value="PHOSPHOGLYCERATE MUTASE"/>
    <property type="match status" value="1"/>
</dbReference>
<dbReference type="PROSITE" id="PS00175">
    <property type="entry name" value="PG_MUTASE"/>
    <property type="match status" value="1"/>
</dbReference>
<keyword evidence="4 5" id="KW-0413">Isomerase</keyword>
<evidence type="ECO:0000256" key="1">
    <source>
        <dbReference type="ARBA" id="ARBA00006717"/>
    </source>
</evidence>
<gene>
    <name evidence="5 7" type="primary">gpmA</name>
    <name evidence="7" type="ORF">V8V93_13555</name>
</gene>
<protein>
    <recommendedName>
        <fullName evidence="5 6">2,3-bisphosphoglycerate-dependent phosphoglycerate mutase</fullName>
        <shortName evidence="5">BPG-dependent PGAM</shortName>
        <shortName evidence="5">PGAM</shortName>
        <shortName evidence="5">Phosphoglyceromutase</shortName>
        <shortName evidence="5">dPGM</shortName>
        <ecNumber evidence="5 6">5.4.2.11</ecNumber>
    </recommendedName>
</protein>
<dbReference type="CDD" id="cd07067">
    <property type="entry name" value="HP_PGM_like"/>
    <property type="match status" value="1"/>
</dbReference>